<evidence type="ECO:0000256" key="1">
    <source>
        <dbReference type="SAM" id="MobiDB-lite"/>
    </source>
</evidence>
<dbReference type="EMBL" id="JAWDGP010004098">
    <property type="protein sequence ID" value="KAK3767860.1"/>
    <property type="molecule type" value="Genomic_DNA"/>
</dbReference>
<name>A0AAE0ZES9_9GAST</name>
<accession>A0AAE0ZES9</accession>
<evidence type="ECO:0000313" key="3">
    <source>
        <dbReference type="Proteomes" id="UP001283361"/>
    </source>
</evidence>
<comment type="caution">
    <text evidence="2">The sequence shown here is derived from an EMBL/GenBank/DDBJ whole genome shotgun (WGS) entry which is preliminary data.</text>
</comment>
<proteinExistence type="predicted"/>
<dbReference type="Proteomes" id="UP001283361">
    <property type="component" value="Unassembled WGS sequence"/>
</dbReference>
<feature type="region of interest" description="Disordered" evidence="1">
    <location>
        <begin position="84"/>
        <end position="104"/>
    </location>
</feature>
<dbReference type="AlphaFoldDB" id="A0AAE0ZES9"/>
<organism evidence="2 3">
    <name type="scientific">Elysia crispata</name>
    <name type="common">lettuce slug</name>
    <dbReference type="NCBI Taxonomy" id="231223"/>
    <lineage>
        <taxon>Eukaryota</taxon>
        <taxon>Metazoa</taxon>
        <taxon>Spiralia</taxon>
        <taxon>Lophotrochozoa</taxon>
        <taxon>Mollusca</taxon>
        <taxon>Gastropoda</taxon>
        <taxon>Heterobranchia</taxon>
        <taxon>Euthyneura</taxon>
        <taxon>Panpulmonata</taxon>
        <taxon>Sacoglossa</taxon>
        <taxon>Placobranchoidea</taxon>
        <taxon>Plakobranchidae</taxon>
        <taxon>Elysia</taxon>
    </lineage>
</organism>
<evidence type="ECO:0000313" key="2">
    <source>
        <dbReference type="EMBL" id="KAK3767860.1"/>
    </source>
</evidence>
<gene>
    <name evidence="2" type="ORF">RRG08_059192</name>
</gene>
<reference evidence="2" key="1">
    <citation type="journal article" date="2023" name="G3 (Bethesda)">
        <title>A reference genome for the long-term kleptoplast-retaining sea slug Elysia crispata morphotype clarki.</title>
        <authorList>
            <person name="Eastman K.E."/>
            <person name="Pendleton A.L."/>
            <person name="Shaikh M.A."/>
            <person name="Suttiyut T."/>
            <person name="Ogas R."/>
            <person name="Tomko P."/>
            <person name="Gavelis G."/>
            <person name="Widhalm J.R."/>
            <person name="Wisecaver J.H."/>
        </authorList>
    </citation>
    <scope>NUCLEOTIDE SEQUENCE</scope>
    <source>
        <strain evidence="2">ECLA1</strain>
    </source>
</reference>
<sequence length="132" mass="15209">MNVPELFDTFFLEVMFIHKVLFSQILAKSRLRWEQPSHGLPEGCGTAMLCSQIRACALEVGAIHFGMEQWVKLCKELFSKKKEECPPPPFSPNTPHHHYHQQRHDASISFGFDKKKNPDLNNEVFSRGSLRV</sequence>
<keyword evidence="3" id="KW-1185">Reference proteome</keyword>
<protein>
    <submittedName>
        <fullName evidence="2">Uncharacterized protein</fullName>
    </submittedName>
</protein>